<evidence type="ECO:0000256" key="3">
    <source>
        <dbReference type="RuleBase" id="RU000363"/>
    </source>
</evidence>
<dbReference type="Proteomes" id="UP000259030">
    <property type="component" value="Chromosome"/>
</dbReference>
<dbReference type="Gene3D" id="3.40.50.720">
    <property type="entry name" value="NAD(P)-binding Rossmann-like Domain"/>
    <property type="match status" value="1"/>
</dbReference>
<comment type="similarity">
    <text evidence="1 3">Belongs to the short-chain dehydrogenases/reductases (SDR) family.</text>
</comment>
<proteinExistence type="inferred from homology"/>
<sequence>MNAELQGRVVAVTGASKGIGLALVRALTAAGAQVIAGARSVDGVQVQGATFLPLDVTDEASVQAFAERAAAAGVDALVNNAGVGAFMPVQDITPDEYHRVMDTNVKGTLLVTRALIPHFQARHAAGQGSQVVNVTSDVSARTFANGALYTASKYGQRAVTHALAHEGQGYGLRVTEVRSGMVDTYFAGSQPGESHKADWLKPEDVADAILYALSVPARVRIDEILLHPTVQEVAYP</sequence>
<dbReference type="RefSeq" id="WP_027461979.1">
    <property type="nucleotide sequence ID" value="NZ_CP021081.1"/>
</dbReference>
<dbReference type="InterPro" id="IPR002347">
    <property type="entry name" value="SDR_fam"/>
</dbReference>
<dbReference type="KEGG" id="dfc:DFI_03635"/>
<evidence type="ECO:0000256" key="2">
    <source>
        <dbReference type="ARBA" id="ARBA00023002"/>
    </source>
</evidence>
<dbReference type="STRING" id="317577.GCA_000419625_00414"/>
<dbReference type="GO" id="GO:0016491">
    <property type="term" value="F:oxidoreductase activity"/>
    <property type="evidence" value="ECO:0007669"/>
    <property type="project" value="UniProtKB-KW"/>
</dbReference>
<dbReference type="PRINTS" id="PR00080">
    <property type="entry name" value="SDRFAMILY"/>
</dbReference>
<keyword evidence="5" id="KW-1185">Reference proteome</keyword>
<accession>A0A221SUB2</accession>
<evidence type="ECO:0000313" key="5">
    <source>
        <dbReference type="Proteomes" id="UP000259030"/>
    </source>
</evidence>
<name>A0A221SUB2_9DEIO</name>
<keyword evidence="2" id="KW-0560">Oxidoreductase</keyword>
<dbReference type="PANTHER" id="PTHR43115">
    <property type="entry name" value="DEHYDROGENASE/REDUCTASE SDR FAMILY MEMBER 11"/>
    <property type="match status" value="1"/>
</dbReference>
<dbReference type="AlphaFoldDB" id="A0A221SUB2"/>
<dbReference type="InterPro" id="IPR036291">
    <property type="entry name" value="NAD(P)-bd_dom_sf"/>
</dbReference>
<protein>
    <submittedName>
        <fullName evidence="4">Short-chain dehydrogenase</fullName>
    </submittedName>
</protein>
<reference evidence="4 5" key="1">
    <citation type="submission" date="2017-05" db="EMBL/GenBank/DDBJ databases">
        <title>The complete genome sequence of Deinococcus ficus isolated from the rhizosphere of the Ficus religiosa L. in Taiwan.</title>
        <authorList>
            <person name="Wu K.-M."/>
            <person name="Liao T.-L."/>
            <person name="Liu Y.-M."/>
            <person name="Young C.-C."/>
            <person name="Tsai S.-F."/>
        </authorList>
    </citation>
    <scope>NUCLEOTIDE SEQUENCE [LARGE SCALE GENOMIC DNA]</scope>
    <source>
        <strain evidence="4 5">CC-FR2-10</strain>
    </source>
</reference>
<evidence type="ECO:0000256" key="1">
    <source>
        <dbReference type="ARBA" id="ARBA00006484"/>
    </source>
</evidence>
<organism evidence="4 5">
    <name type="scientific">Deinococcus ficus</name>
    <dbReference type="NCBI Taxonomy" id="317577"/>
    <lineage>
        <taxon>Bacteria</taxon>
        <taxon>Thermotogati</taxon>
        <taxon>Deinococcota</taxon>
        <taxon>Deinococci</taxon>
        <taxon>Deinococcales</taxon>
        <taxon>Deinococcaceae</taxon>
        <taxon>Deinococcus</taxon>
    </lineage>
</organism>
<dbReference type="CDD" id="cd05233">
    <property type="entry name" value="SDR_c"/>
    <property type="match status" value="1"/>
</dbReference>
<dbReference type="PRINTS" id="PR00081">
    <property type="entry name" value="GDHRDH"/>
</dbReference>
<dbReference type="EMBL" id="CP021081">
    <property type="protein sequence ID" value="ASN80226.1"/>
    <property type="molecule type" value="Genomic_DNA"/>
</dbReference>
<dbReference type="PANTHER" id="PTHR43115:SF4">
    <property type="entry name" value="DEHYDROGENASE_REDUCTASE SDR FAMILY MEMBER 11"/>
    <property type="match status" value="1"/>
</dbReference>
<dbReference type="SUPFAM" id="SSF51735">
    <property type="entry name" value="NAD(P)-binding Rossmann-fold domains"/>
    <property type="match status" value="1"/>
</dbReference>
<gene>
    <name evidence="4" type="ORF">DFI_03635</name>
</gene>
<evidence type="ECO:0000313" key="4">
    <source>
        <dbReference type="EMBL" id="ASN80226.1"/>
    </source>
</evidence>
<dbReference type="Pfam" id="PF00106">
    <property type="entry name" value="adh_short"/>
    <property type="match status" value="1"/>
</dbReference>